<keyword evidence="14" id="KW-1185">Reference proteome</keyword>
<evidence type="ECO:0000256" key="3">
    <source>
        <dbReference type="ARBA" id="ARBA00010072"/>
    </source>
</evidence>
<dbReference type="Proteomes" id="UP000256941">
    <property type="component" value="Unassembled WGS sequence"/>
</dbReference>
<feature type="transmembrane region" description="Helical" evidence="10">
    <location>
        <begin position="20"/>
        <end position="45"/>
    </location>
</feature>
<dbReference type="EMBL" id="QTUJ01000001">
    <property type="protein sequence ID" value="REF73019.1"/>
    <property type="molecule type" value="Genomic_DNA"/>
</dbReference>
<gene>
    <name evidence="13" type="ORF">ATH84_101732</name>
    <name evidence="12" type="ORF">BDD41_1524</name>
</gene>
<dbReference type="GO" id="GO:0006865">
    <property type="term" value="P:amino acid transport"/>
    <property type="evidence" value="ECO:0007669"/>
    <property type="project" value="UniProtKB-KW"/>
</dbReference>
<evidence type="ECO:0000256" key="7">
    <source>
        <dbReference type="ARBA" id="ARBA00022970"/>
    </source>
</evidence>
<organism evidence="12 15">
    <name type="scientific">Paracoccus versutus</name>
    <name type="common">Thiobacillus versutus</name>
    <dbReference type="NCBI Taxonomy" id="34007"/>
    <lineage>
        <taxon>Bacteria</taxon>
        <taxon>Pseudomonadati</taxon>
        <taxon>Pseudomonadota</taxon>
        <taxon>Alphaproteobacteria</taxon>
        <taxon>Rhodobacterales</taxon>
        <taxon>Paracoccaceae</taxon>
        <taxon>Paracoccus</taxon>
    </lineage>
</organism>
<evidence type="ECO:0000313" key="15">
    <source>
        <dbReference type="Proteomes" id="UP000256941"/>
    </source>
</evidence>
<dbReference type="SUPFAM" id="SSF161098">
    <property type="entry name" value="MetI-like"/>
    <property type="match status" value="1"/>
</dbReference>
<keyword evidence="7" id="KW-0029">Amino-acid transport</keyword>
<evidence type="ECO:0000313" key="14">
    <source>
        <dbReference type="Proteomes" id="UP000256794"/>
    </source>
</evidence>
<comment type="caution">
    <text evidence="12">The sequence shown here is derived from an EMBL/GenBank/DDBJ whole genome shotgun (WGS) entry which is preliminary data.</text>
</comment>
<dbReference type="InterPro" id="IPR035906">
    <property type="entry name" value="MetI-like_sf"/>
</dbReference>
<protein>
    <submittedName>
        <fullName evidence="12">Amino acid ABC transporter membrane protein 2 (PAAT family)</fullName>
    </submittedName>
</protein>
<keyword evidence="5" id="KW-1003">Cell membrane</keyword>
<keyword evidence="8 10" id="KW-1133">Transmembrane helix</keyword>
<dbReference type="Gene3D" id="1.10.3720.10">
    <property type="entry name" value="MetI-like"/>
    <property type="match status" value="1"/>
</dbReference>
<evidence type="ECO:0000256" key="1">
    <source>
        <dbReference type="ARBA" id="ARBA00003159"/>
    </source>
</evidence>
<dbReference type="InterPro" id="IPR000515">
    <property type="entry name" value="MetI-like"/>
</dbReference>
<dbReference type="PROSITE" id="PS50928">
    <property type="entry name" value="ABC_TM1"/>
    <property type="match status" value="1"/>
</dbReference>
<evidence type="ECO:0000256" key="6">
    <source>
        <dbReference type="ARBA" id="ARBA00022692"/>
    </source>
</evidence>
<name>A0A3D9Y1F2_PARVE</name>
<dbReference type="PANTHER" id="PTHR30614">
    <property type="entry name" value="MEMBRANE COMPONENT OF AMINO ACID ABC TRANSPORTER"/>
    <property type="match status" value="1"/>
</dbReference>
<dbReference type="InterPro" id="IPR043429">
    <property type="entry name" value="ArtM/GltK/GlnP/TcyL/YhdX-like"/>
</dbReference>
<dbReference type="GO" id="GO:0022857">
    <property type="term" value="F:transmembrane transporter activity"/>
    <property type="evidence" value="ECO:0007669"/>
    <property type="project" value="InterPro"/>
</dbReference>
<feature type="domain" description="ABC transmembrane type-1" evidence="11">
    <location>
        <begin position="19"/>
        <end position="207"/>
    </location>
</feature>
<dbReference type="PANTHER" id="PTHR30614:SF20">
    <property type="entry name" value="GLUTAMINE TRANSPORT SYSTEM PERMEASE PROTEIN GLNP"/>
    <property type="match status" value="1"/>
</dbReference>
<keyword evidence="9 10" id="KW-0472">Membrane</keyword>
<proteinExistence type="inferred from homology"/>
<evidence type="ECO:0000259" key="11">
    <source>
        <dbReference type="PROSITE" id="PS50928"/>
    </source>
</evidence>
<dbReference type="InterPro" id="IPR010065">
    <property type="entry name" value="AA_ABC_transptr_permease_3TM"/>
</dbReference>
<evidence type="ECO:0000256" key="2">
    <source>
        <dbReference type="ARBA" id="ARBA00004429"/>
    </source>
</evidence>
<feature type="transmembrane region" description="Helical" evidence="10">
    <location>
        <begin position="65"/>
        <end position="83"/>
    </location>
</feature>
<dbReference type="RefSeq" id="WP_036752659.1">
    <property type="nucleotide sequence ID" value="NZ_CP035287.1"/>
</dbReference>
<evidence type="ECO:0000256" key="10">
    <source>
        <dbReference type="RuleBase" id="RU363032"/>
    </source>
</evidence>
<dbReference type="OrthoDB" id="9808674at2"/>
<keyword evidence="4 10" id="KW-0813">Transport</keyword>
<comment type="subcellular location">
    <subcellularLocation>
        <location evidence="2">Cell inner membrane</location>
        <topology evidence="2">Multi-pass membrane protein</topology>
    </subcellularLocation>
    <subcellularLocation>
        <location evidence="10">Cell membrane</location>
        <topology evidence="10">Multi-pass membrane protein</topology>
    </subcellularLocation>
</comment>
<keyword evidence="6 10" id="KW-0812">Transmembrane</keyword>
<dbReference type="Proteomes" id="UP000256794">
    <property type="component" value="Unassembled WGS sequence"/>
</dbReference>
<reference evidence="14 15" key="1">
    <citation type="submission" date="2018-08" db="EMBL/GenBank/DDBJ databases">
        <title>Genomic Encyclopedia of Archaeal and Bacterial Type Strains, Phase II (KMG-II): from individual species to whole genera.</title>
        <authorList>
            <person name="Goeker M."/>
        </authorList>
    </citation>
    <scope>NUCLEOTIDE SEQUENCE [LARGE SCALE GENOMIC DNA]</scope>
    <source>
        <strain evidence="12 15">DSM 17099</strain>
        <strain evidence="13 14">DSM 582</strain>
    </source>
</reference>
<evidence type="ECO:0000256" key="8">
    <source>
        <dbReference type="ARBA" id="ARBA00022989"/>
    </source>
</evidence>
<dbReference type="NCBIfam" id="TIGR01726">
    <property type="entry name" value="HEQRo_perm_3TM"/>
    <property type="match status" value="1"/>
</dbReference>
<dbReference type="GO" id="GO:0043190">
    <property type="term" value="C:ATP-binding cassette (ABC) transporter complex"/>
    <property type="evidence" value="ECO:0007669"/>
    <property type="project" value="InterPro"/>
</dbReference>
<comment type="similarity">
    <text evidence="3">Belongs to the binding-protein-dependent transport system permease family. HisMQ subfamily.</text>
</comment>
<accession>A0A3E0BY02</accession>
<dbReference type="Pfam" id="PF00528">
    <property type="entry name" value="BPD_transp_1"/>
    <property type="match status" value="1"/>
</dbReference>
<evidence type="ECO:0000256" key="4">
    <source>
        <dbReference type="ARBA" id="ARBA00022448"/>
    </source>
</evidence>
<dbReference type="EMBL" id="QUMX01000017">
    <property type="protein sequence ID" value="REG46013.1"/>
    <property type="molecule type" value="Genomic_DNA"/>
</dbReference>
<evidence type="ECO:0000256" key="5">
    <source>
        <dbReference type="ARBA" id="ARBA00022475"/>
    </source>
</evidence>
<evidence type="ECO:0000313" key="12">
    <source>
        <dbReference type="EMBL" id="REF73019.1"/>
    </source>
</evidence>
<accession>A0A3D9Y1F2</accession>
<sequence length="240" mass="26323">MTLDFSVILDNWPLFAAGLWMTLVVALLSIAAGFLLAIPVAIMALSHRRWLRAIAGAYVEWFRNIPFIVVLYIFFYGLPFMGLRLPEPVVGGIALAFYASTYFSEVIRGAVLAVPKGQLEAARAVGMSYFMGMREVVAPQTLRLLLPPSTNTAISMIKETSVLSTITVAEITYQGLVVQGATFAPFEVFLTTAALYWLITSAFAHGMHRVERAAGAAQGSQQARHSLADKYLQLGMRRSK</sequence>
<dbReference type="CDD" id="cd06261">
    <property type="entry name" value="TM_PBP2"/>
    <property type="match status" value="1"/>
</dbReference>
<dbReference type="AlphaFoldDB" id="A0A3D9Y1F2"/>
<evidence type="ECO:0000256" key="9">
    <source>
        <dbReference type="ARBA" id="ARBA00023136"/>
    </source>
</evidence>
<comment type="function">
    <text evidence="1">Part of the binding-protein-dependent transport system for glutamine; probably responsible for the translocation of the substrate across the membrane.</text>
</comment>
<evidence type="ECO:0000313" key="13">
    <source>
        <dbReference type="EMBL" id="REG46013.1"/>
    </source>
</evidence>